<dbReference type="InterPro" id="IPR011009">
    <property type="entry name" value="Kinase-like_dom_sf"/>
</dbReference>
<keyword evidence="7" id="KW-1185">Reference proteome</keyword>
<keyword evidence="6" id="KW-0418">Kinase</keyword>
<dbReference type="Gene3D" id="3.30.200.20">
    <property type="entry name" value="Phosphorylase Kinase, domain 1"/>
    <property type="match status" value="1"/>
</dbReference>
<keyword evidence="1" id="KW-0443">Lipid metabolism</keyword>
<evidence type="ECO:0000313" key="6">
    <source>
        <dbReference type="EMBL" id="GFO50637.1"/>
    </source>
</evidence>
<sequence length="360" mass="41368">MDFPNVSKLDISLSDANFQEDARKIIGQIHPDWDLQNLKFKVFTDGITNKLLGCYQPGDFDNLILVRVNGEGSGFTVDRRTEQEALQALHAAGCAPPVHCMFNNGMAYGFFPGQPLDERSVRIPHIQGLIAKEMVRLHQVTLPSVERTCAGKPTSQYAAKMVAWLNSAPTHFDNPAKQKMFETEIPSKDVLRKELDTIVDELEALQMDVVFSHNDLLLKNIIYNEKEDTIRFIDYEYAFYNYEAFDIGNHFTEYAGMDEVDYNLYPSREEQLPWLRNYLKAKAEVSETKAQSAEVCEEDVETLYVQVNKCACAAHFLWAVWALIQAAHSIIDFDYLGYSNIRIKEYFRRKEEFFKLKVPS</sequence>
<dbReference type="GO" id="GO:0005737">
    <property type="term" value="C:cytoplasm"/>
    <property type="evidence" value="ECO:0007669"/>
    <property type="project" value="TreeGrafter"/>
</dbReference>
<dbReference type="PANTHER" id="PTHR22603:SF66">
    <property type="entry name" value="ETHANOLAMINE KINASE"/>
    <property type="match status" value="1"/>
</dbReference>
<evidence type="ECO:0000256" key="3">
    <source>
        <dbReference type="ARBA" id="ARBA00037883"/>
    </source>
</evidence>
<evidence type="ECO:0000313" key="7">
    <source>
        <dbReference type="Proteomes" id="UP000735302"/>
    </source>
</evidence>
<keyword evidence="6" id="KW-0808">Transferase</keyword>
<dbReference type="CDD" id="cd05157">
    <property type="entry name" value="ETNK_euk"/>
    <property type="match status" value="1"/>
</dbReference>
<dbReference type="EMBL" id="BLXT01008617">
    <property type="protein sequence ID" value="GFO50637.1"/>
    <property type="molecule type" value="Genomic_DNA"/>
</dbReference>
<dbReference type="GO" id="GO:0006646">
    <property type="term" value="P:phosphatidylethanolamine biosynthetic process"/>
    <property type="evidence" value="ECO:0007669"/>
    <property type="project" value="TreeGrafter"/>
</dbReference>
<keyword evidence="1" id="KW-0444">Lipid biosynthesis</keyword>
<dbReference type="SUPFAM" id="SSF56112">
    <property type="entry name" value="Protein kinase-like (PK-like)"/>
    <property type="match status" value="1"/>
</dbReference>
<evidence type="ECO:0000256" key="1">
    <source>
        <dbReference type="ARBA" id="ARBA00023209"/>
    </source>
</evidence>
<evidence type="ECO:0000256" key="4">
    <source>
        <dbReference type="ARBA" id="ARBA00038211"/>
    </source>
</evidence>
<comment type="caution">
    <text evidence="6">The sequence shown here is derived from an EMBL/GenBank/DDBJ whole genome shotgun (WGS) entry which is preliminary data.</text>
</comment>
<reference evidence="6 7" key="1">
    <citation type="journal article" date="2021" name="Elife">
        <title>Chloroplast acquisition without the gene transfer in kleptoplastic sea slugs, Plakobranchus ocellatus.</title>
        <authorList>
            <person name="Maeda T."/>
            <person name="Takahashi S."/>
            <person name="Yoshida T."/>
            <person name="Shimamura S."/>
            <person name="Takaki Y."/>
            <person name="Nagai Y."/>
            <person name="Toyoda A."/>
            <person name="Suzuki Y."/>
            <person name="Arimoto A."/>
            <person name="Ishii H."/>
            <person name="Satoh N."/>
            <person name="Nishiyama T."/>
            <person name="Hasebe M."/>
            <person name="Maruyama T."/>
            <person name="Minagawa J."/>
            <person name="Obokata J."/>
            <person name="Shigenobu S."/>
        </authorList>
    </citation>
    <scope>NUCLEOTIDE SEQUENCE [LARGE SCALE GENOMIC DNA]</scope>
</reference>
<name>A0AAV4E242_9GAST</name>
<dbReference type="Proteomes" id="UP000735302">
    <property type="component" value="Unassembled WGS sequence"/>
</dbReference>
<dbReference type="Pfam" id="PF01633">
    <property type="entry name" value="Choline_kinase"/>
    <property type="match status" value="1"/>
</dbReference>
<dbReference type="Gene3D" id="3.90.1200.10">
    <property type="match status" value="1"/>
</dbReference>
<evidence type="ECO:0000256" key="2">
    <source>
        <dbReference type="ARBA" id="ARBA00023264"/>
    </source>
</evidence>
<keyword evidence="2" id="KW-1208">Phospholipid metabolism</keyword>
<evidence type="ECO:0000256" key="5">
    <source>
        <dbReference type="ARBA" id="ARBA00038874"/>
    </source>
</evidence>
<accession>A0AAV4E242</accession>
<dbReference type="GO" id="GO:0004305">
    <property type="term" value="F:ethanolamine kinase activity"/>
    <property type="evidence" value="ECO:0007669"/>
    <property type="project" value="UniProtKB-EC"/>
</dbReference>
<gene>
    <name evidence="6" type="ORF">PoB_007714200</name>
</gene>
<organism evidence="6 7">
    <name type="scientific">Plakobranchus ocellatus</name>
    <dbReference type="NCBI Taxonomy" id="259542"/>
    <lineage>
        <taxon>Eukaryota</taxon>
        <taxon>Metazoa</taxon>
        <taxon>Spiralia</taxon>
        <taxon>Lophotrochozoa</taxon>
        <taxon>Mollusca</taxon>
        <taxon>Gastropoda</taxon>
        <taxon>Heterobranchia</taxon>
        <taxon>Euthyneura</taxon>
        <taxon>Panpulmonata</taxon>
        <taxon>Sacoglossa</taxon>
        <taxon>Placobranchoidea</taxon>
        <taxon>Plakobranchidae</taxon>
        <taxon>Plakobranchus</taxon>
    </lineage>
</organism>
<proteinExistence type="inferred from homology"/>
<dbReference type="AlphaFoldDB" id="A0AAV4E242"/>
<comment type="pathway">
    <text evidence="3">Phospholipid metabolism; phosphatidylethanolamine biosynthesis; phosphatidylethanolamine from ethanolamine: step 1/3.</text>
</comment>
<dbReference type="EC" id="2.7.1.82" evidence="5"/>
<dbReference type="PANTHER" id="PTHR22603">
    <property type="entry name" value="CHOLINE/ETHANOALAMINE KINASE"/>
    <property type="match status" value="1"/>
</dbReference>
<comment type="similarity">
    <text evidence="4">Belongs to the choline/ethanolamine kinase family.</text>
</comment>
<keyword evidence="1" id="KW-0594">Phospholipid biosynthesis</keyword>
<protein>
    <recommendedName>
        <fullName evidence="5">ethanolamine kinase</fullName>
        <ecNumber evidence="5">2.7.1.82</ecNumber>
    </recommendedName>
</protein>